<evidence type="ECO:0000259" key="1">
    <source>
        <dbReference type="Pfam" id="PF15567"/>
    </source>
</evidence>
<evidence type="ECO:0000313" key="3">
    <source>
        <dbReference type="Proteomes" id="UP001516351"/>
    </source>
</evidence>
<gene>
    <name evidence="2" type="ORF">HW542_14525</name>
</gene>
<keyword evidence="3" id="KW-1185">Reference proteome</keyword>
<reference evidence="2 3" key="1">
    <citation type="submission" date="2020-06" db="EMBL/GenBank/DDBJ databases">
        <title>Synonyms of Asaia species.</title>
        <authorList>
            <person name="Sombolestani A."/>
        </authorList>
    </citation>
    <scope>NUCLEOTIDE SEQUENCE [LARGE SCALE GENOMIC DNA]</scope>
    <source>
        <strain evidence="2 3">LMG 27047</strain>
    </source>
</reference>
<proteinExistence type="predicted"/>
<sequence>MTFVLQILPNAKDEQMIDFDDARGKIETYLNKSGVDLAISRSGSFSDGWYFFYQSKRYLESGDLSDLLLGMGPIIVDKFTEKFYALGSSNIGTNYIEEYIRQKKQF</sequence>
<dbReference type="Proteomes" id="UP001516351">
    <property type="component" value="Unassembled WGS sequence"/>
</dbReference>
<dbReference type="InterPro" id="IPR029082">
    <property type="entry name" value="Imm35"/>
</dbReference>
<protein>
    <recommendedName>
        <fullName evidence="1">Immunity protein 35 domain-containing protein</fullName>
    </recommendedName>
</protein>
<comment type="caution">
    <text evidence="2">The sequence shown here is derived from an EMBL/GenBank/DDBJ whole genome shotgun (WGS) entry which is preliminary data.</text>
</comment>
<dbReference type="RefSeq" id="WP_267311252.1">
    <property type="nucleotide sequence ID" value="NZ_JABXXV010000009.1"/>
</dbReference>
<feature type="domain" description="Immunity protein 35" evidence="1">
    <location>
        <begin position="22"/>
        <end position="89"/>
    </location>
</feature>
<dbReference type="EMBL" id="JABXXV010000009">
    <property type="protein sequence ID" value="NVN48011.1"/>
    <property type="molecule type" value="Genomic_DNA"/>
</dbReference>
<name>A0ABX2P7R6_9PROT</name>
<evidence type="ECO:0000313" key="2">
    <source>
        <dbReference type="EMBL" id="NVN48011.1"/>
    </source>
</evidence>
<dbReference type="Pfam" id="PF15567">
    <property type="entry name" value="Imm35"/>
    <property type="match status" value="1"/>
</dbReference>
<organism evidence="2 3">
    <name type="scientific">Asaia spathodeae</name>
    <dbReference type="NCBI Taxonomy" id="657016"/>
    <lineage>
        <taxon>Bacteria</taxon>
        <taxon>Pseudomonadati</taxon>
        <taxon>Pseudomonadota</taxon>
        <taxon>Alphaproteobacteria</taxon>
        <taxon>Acetobacterales</taxon>
        <taxon>Acetobacteraceae</taxon>
        <taxon>Asaia</taxon>
    </lineage>
</organism>
<accession>A0ABX2P7R6</accession>